<reference evidence="1 2" key="1">
    <citation type="submission" date="2019-06" db="EMBL/GenBank/DDBJ databases">
        <title>Discovery of a novel chromosome fission-fusion reversal in muntjac.</title>
        <authorList>
            <person name="Mudd A.B."/>
            <person name="Bredeson J.V."/>
            <person name="Baum R."/>
            <person name="Hockemeyer D."/>
            <person name="Rokhsar D.S."/>
        </authorList>
    </citation>
    <scope>NUCLEOTIDE SEQUENCE [LARGE SCALE GENOMIC DNA]</scope>
    <source>
        <strain evidence="1">UTSW_UCB_Mm</strain>
        <tissue evidence="1">Fibroblast cell line</tissue>
    </source>
</reference>
<protein>
    <submittedName>
        <fullName evidence="1">Uncharacterized protein</fullName>
    </submittedName>
</protein>
<sequence length="64" mass="7482">MHSEIEGKLTLRLIPTSKGPYTGLVYREDRREEDNIRGRQLAQDAEPDSYDHLKCFLDFLDLCI</sequence>
<keyword evidence="2" id="KW-1185">Reference proteome</keyword>
<comment type="caution">
    <text evidence="1">The sequence shown here is derived from an EMBL/GenBank/DDBJ whole genome shotgun (WGS) entry which is preliminary data.</text>
</comment>
<evidence type="ECO:0000313" key="2">
    <source>
        <dbReference type="Proteomes" id="UP000326458"/>
    </source>
</evidence>
<proteinExistence type="predicted"/>
<organism evidence="1 2">
    <name type="scientific">Muntiacus muntjak</name>
    <name type="common">Barking deer</name>
    <name type="synonym">Indian muntjac</name>
    <dbReference type="NCBI Taxonomy" id="9888"/>
    <lineage>
        <taxon>Eukaryota</taxon>
        <taxon>Metazoa</taxon>
        <taxon>Chordata</taxon>
        <taxon>Craniata</taxon>
        <taxon>Vertebrata</taxon>
        <taxon>Euteleostomi</taxon>
        <taxon>Mammalia</taxon>
        <taxon>Eutheria</taxon>
        <taxon>Laurasiatheria</taxon>
        <taxon>Artiodactyla</taxon>
        <taxon>Ruminantia</taxon>
        <taxon>Pecora</taxon>
        <taxon>Cervidae</taxon>
        <taxon>Muntiacinae</taxon>
        <taxon>Muntiacus</taxon>
    </lineage>
</organism>
<gene>
    <name evidence="1" type="ORF">FD754_006129</name>
</gene>
<evidence type="ECO:0000313" key="1">
    <source>
        <dbReference type="EMBL" id="KAB0361973.1"/>
    </source>
</evidence>
<dbReference type="AlphaFoldDB" id="A0A5N3WKG8"/>
<accession>A0A5N3WKG8</accession>
<name>A0A5N3WKG8_MUNMU</name>
<dbReference type="EMBL" id="VCEA01000001">
    <property type="protein sequence ID" value="KAB0361973.1"/>
    <property type="molecule type" value="Genomic_DNA"/>
</dbReference>
<dbReference type="Proteomes" id="UP000326458">
    <property type="component" value="Unassembled WGS sequence"/>
</dbReference>